<dbReference type="InterPro" id="IPR001264">
    <property type="entry name" value="Glyco_trans_51"/>
</dbReference>
<dbReference type="NCBIfam" id="TIGR02070">
    <property type="entry name" value="mono_pep_trsgly"/>
    <property type="match status" value="1"/>
</dbReference>
<dbReference type="OrthoDB" id="9766909at2"/>
<dbReference type="PANTHER" id="PTHR30400:SF0">
    <property type="entry name" value="BIOSYNTHETIC PEPTIDOGLYCAN TRANSGLYCOSYLASE"/>
    <property type="match status" value="1"/>
</dbReference>
<dbReference type="PANTHER" id="PTHR30400">
    <property type="entry name" value="MONOFUNCTIONAL BIOSYNTHETIC PEPTIDOGLYCAN TRANSGLYCOSYLASE"/>
    <property type="match status" value="1"/>
</dbReference>
<evidence type="ECO:0000256" key="7">
    <source>
        <dbReference type="ARBA" id="ARBA00022984"/>
    </source>
</evidence>
<comment type="catalytic activity">
    <reaction evidence="11">
        <text>[GlcNAc-(1-&gt;4)-Mur2Ac(oyl-L-Ala-gamma-D-Glu-L-Lys-D-Ala-D-Ala)](n)-di-trans,octa-cis-undecaprenyl diphosphate + beta-D-GlcNAc-(1-&gt;4)-Mur2Ac(oyl-L-Ala-gamma-D-Glu-L-Lys-D-Ala-D-Ala)-di-trans,octa-cis-undecaprenyl diphosphate = [GlcNAc-(1-&gt;4)-Mur2Ac(oyl-L-Ala-gamma-D-Glu-L-Lys-D-Ala-D-Ala)](n+1)-di-trans,octa-cis-undecaprenyl diphosphate + di-trans,octa-cis-undecaprenyl diphosphate + H(+)</text>
        <dbReference type="Rhea" id="RHEA:23708"/>
        <dbReference type="Rhea" id="RHEA-COMP:9602"/>
        <dbReference type="Rhea" id="RHEA-COMP:9603"/>
        <dbReference type="ChEBI" id="CHEBI:15378"/>
        <dbReference type="ChEBI" id="CHEBI:58405"/>
        <dbReference type="ChEBI" id="CHEBI:60033"/>
        <dbReference type="ChEBI" id="CHEBI:78435"/>
        <dbReference type="EC" id="2.4.99.28"/>
    </reaction>
</comment>
<organism evidence="13 14">
    <name type="scientific">Photobacterium chitinilyticum</name>
    <dbReference type="NCBI Taxonomy" id="2485123"/>
    <lineage>
        <taxon>Bacteria</taxon>
        <taxon>Pseudomonadati</taxon>
        <taxon>Pseudomonadota</taxon>
        <taxon>Gammaproteobacteria</taxon>
        <taxon>Vibrionales</taxon>
        <taxon>Vibrionaceae</taxon>
        <taxon>Photobacterium</taxon>
    </lineage>
</organism>
<dbReference type="Pfam" id="PF00912">
    <property type="entry name" value="Transgly"/>
    <property type="match status" value="1"/>
</dbReference>
<dbReference type="GO" id="GO:0071555">
    <property type="term" value="P:cell wall organization"/>
    <property type="evidence" value="ECO:0007669"/>
    <property type="project" value="UniProtKB-KW"/>
</dbReference>
<gene>
    <name evidence="11" type="primary">mtgA</name>
    <name evidence="13" type="ORF">EDI28_23990</name>
</gene>
<evidence type="ECO:0000256" key="9">
    <source>
        <dbReference type="ARBA" id="ARBA00023136"/>
    </source>
</evidence>
<evidence type="ECO:0000256" key="11">
    <source>
        <dbReference type="HAMAP-Rule" id="MF_00766"/>
    </source>
</evidence>
<keyword evidence="1 11" id="KW-1003">Cell membrane</keyword>
<dbReference type="InterPro" id="IPR023346">
    <property type="entry name" value="Lysozyme-like_dom_sf"/>
</dbReference>
<dbReference type="GO" id="GO:0009274">
    <property type="term" value="C:peptidoglycan-based cell wall"/>
    <property type="evidence" value="ECO:0007669"/>
    <property type="project" value="InterPro"/>
</dbReference>
<proteinExistence type="inferred from homology"/>
<dbReference type="HAMAP" id="MF_00766">
    <property type="entry name" value="PGT_MtgA"/>
    <property type="match status" value="1"/>
</dbReference>
<comment type="pathway">
    <text evidence="11">Cell wall biogenesis; peptidoglycan biosynthesis.</text>
</comment>
<dbReference type="UniPathway" id="UPA00219"/>
<keyword evidence="7 11" id="KW-0573">Peptidoglycan synthesis</keyword>
<protein>
    <recommendedName>
        <fullName evidence="11">Biosynthetic peptidoglycan transglycosylase</fullName>
        <ecNumber evidence="11">2.4.99.28</ecNumber>
    </recommendedName>
    <alternativeName>
        <fullName evidence="11">Glycan polymerase</fullName>
    </alternativeName>
    <alternativeName>
        <fullName evidence="11">Peptidoglycan glycosyltransferase MtgA</fullName>
        <shortName evidence="11">PGT</shortName>
    </alternativeName>
</protein>
<dbReference type="Gene3D" id="1.10.3810.10">
    <property type="entry name" value="Biosynthetic peptidoglycan transglycosylase-like"/>
    <property type="match status" value="1"/>
</dbReference>
<feature type="transmembrane region" description="Helical" evidence="11">
    <location>
        <begin position="12"/>
        <end position="33"/>
    </location>
</feature>
<evidence type="ECO:0000256" key="2">
    <source>
        <dbReference type="ARBA" id="ARBA00022519"/>
    </source>
</evidence>
<comment type="similarity">
    <text evidence="11">Belongs to the glycosyltransferase 51 family.</text>
</comment>
<keyword evidence="2 11" id="KW-0997">Cell inner membrane</keyword>
<dbReference type="GO" id="GO:0005886">
    <property type="term" value="C:plasma membrane"/>
    <property type="evidence" value="ECO:0007669"/>
    <property type="project" value="UniProtKB-SubCell"/>
</dbReference>
<evidence type="ECO:0000256" key="1">
    <source>
        <dbReference type="ARBA" id="ARBA00022475"/>
    </source>
</evidence>
<name>A0A444JJ50_9GAMM</name>
<comment type="subcellular location">
    <subcellularLocation>
        <location evidence="11">Cell inner membrane</location>
        <topology evidence="11">Single-pass membrane protein</topology>
    </subcellularLocation>
</comment>
<dbReference type="GO" id="GO:0008955">
    <property type="term" value="F:peptidoglycan glycosyltransferase activity"/>
    <property type="evidence" value="ECO:0007669"/>
    <property type="project" value="UniProtKB-UniRule"/>
</dbReference>
<keyword evidence="5 11" id="KW-0812">Transmembrane</keyword>
<evidence type="ECO:0000256" key="4">
    <source>
        <dbReference type="ARBA" id="ARBA00022679"/>
    </source>
</evidence>
<feature type="domain" description="Glycosyl transferase family 51" evidence="12">
    <location>
        <begin position="55"/>
        <end position="220"/>
    </location>
</feature>
<dbReference type="EC" id="2.4.99.28" evidence="11"/>
<keyword evidence="6 11" id="KW-0133">Cell shape</keyword>
<keyword evidence="4 11" id="KW-0808">Transferase</keyword>
<evidence type="ECO:0000256" key="6">
    <source>
        <dbReference type="ARBA" id="ARBA00022960"/>
    </source>
</evidence>
<dbReference type="GO" id="GO:0008360">
    <property type="term" value="P:regulation of cell shape"/>
    <property type="evidence" value="ECO:0007669"/>
    <property type="project" value="UniProtKB-KW"/>
</dbReference>
<dbReference type="InterPro" id="IPR036950">
    <property type="entry name" value="PBP_transglycosylase"/>
</dbReference>
<dbReference type="EMBL" id="RJLM01000019">
    <property type="protein sequence ID" value="RWX53097.1"/>
    <property type="molecule type" value="Genomic_DNA"/>
</dbReference>
<dbReference type="GO" id="GO:0009252">
    <property type="term" value="P:peptidoglycan biosynthetic process"/>
    <property type="evidence" value="ECO:0007669"/>
    <property type="project" value="UniProtKB-UniRule"/>
</dbReference>
<accession>A0A444JJ50</accession>
<reference evidence="13 14" key="1">
    <citation type="submission" date="2018-11" db="EMBL/GenBank/DDBJ databases">
        <title>Photobacterium sp. BEI247 sp. nov., a marine bacterium isolated from Yongle Blue Hole in the South China Sea.</title>
        <authorList>
            <person name="Wang X."/>
        </authorList>
    </citation>
    <scope>NUCLEOTIDE SEQUENCE [LARGE SCALE GENOMIC DNA]</scope>
    <source>
        <strain evidence="14">BEI247</strain>
    </source>
</reference>
<keyword evidence="10 11" id="KW-0961">Cell wall biogenesis/degradation</keyword>
<evidence type="ECO:0000313" key="13">
    <source>
        <dbReference type="EMBL" id="RWX53097.1"/>
    </source>
</evidence>
<evidence type="ECO:0000256" key="5">
    <source>
        <dbReference type="ARBA" id="ARBA00022692"/>
    </source>
</evidence>
<evidence type="ECO:0000313" key="14">
    <source>
        <dbReference type="Proteomes" id="UP000287563"/>
    </source>
</evidence>
<comment type="caution">
    <text evidence="13">The sequence shown here is derived from an EMBL/GenBank/DDBJ whole genome shotgun (WGS) entry which is preliminary data.</text>
</comment>
<dbReference type="AlphaFoldDB" id="A0A444JJ50"/>
<dbReference type="InterPro" id="IPR011812">
    <property type="entry name" value="Pep_trsgly"/>
</dbReference>
<keyword evidence="14" id="KW-1185">Reference proteome</keyword>
<dbReference type="Proteomes" id="UP000287563">
    <property type="component" value="Unassembled WGS sequence"/>
</dbReference>
<dbReference type="GO" id="GO:0016763">
    <property type="term" value="F:pentosyltransferase activity"/>
    <property type="evidence" value="ECO:0007669"/>
    <property type="project" value="InterPro"/>
</dbReference>
<evidence type="ECO:0000256" key="8">
    <source>
        <dbReference type="ARBA" id="ARBA00022989"/>
    </source>
</evidence>
<dbReference type="RefSeq" id="WP_128786378.1">
    <property type="nucleotide sequence ID" value="NZ_JAKJSG010000042.1"/>
</dbReference>
<keyword evidence="3 11" id="KW-0328">Glycosyltransferase</keyword>
<keyword evidence="9 11" id="KW-0472">Membrane</keyword>
<keyword evidence="8 11" id="KW-1133">Transmembrane helix</keyword>
<evidence type="ECO:0000259" key="12">
    <source>
        <dbReference type="Pfam" id="PF00912"/>
    </source>
</evidence>
<evidence type="ECO:0000256" key="3">
    <source>
        <dbReference type="ARBA" id="ARBA00022676"/>
    </source>
</evidence>
<sequence length="231" mass="25905">MSLVIARLKRCFIRLVLLTLCLPVMLVMAMKYIDPPVWGWQIHRSLFPPAGYPAQTTHLWTDIQDISPNAQLAVIASEDQRFTSHHGVDINAVLGILKQTGADGPSRGGSTISQQTAKNLFLFPSRSFIRKGIELYFALLMELLWDKSRILEVYLNIIEFGPGLYGIEAASQNYFAIPSRQLSAQQAAQLAAVLPNPYKIKASPMSTYVSKRSRWIARQMRQLGMGTLDQL</sequence>
<evidence type="ECO:0000256" key="10">
    <source>
        <dbReference type="ARBA" id="ARBA00023316"/>
    </source>
</evidence>
<comment type="function">
    <text evidence="11">Peptidoglycan polymerase that catalyzes glycan chain elongation from lipid-linked precursors.</text>
</comment>
<dbReference type="SUPFAM" id="SSF53955">
    <property type="entry name" value="Lysozyme-like"/>
    <property type="match status" value="1"/>
</dbReference>